<gene>
    <name evidence="2" type="ordered locus">SYNW1949</name>
</gene>
<evidence type="ECO:0000313" key="2">
    <source>
        <dbReference type="EMBL" id="CAE08464.1"/>
    </source>
</evidence>
<sequence>MTFTPVPVLRNGQLERLAQDCPGFSDEEERLIHDDRKTIFIAGASAASQGRAAYCLGDKGERVWLPNCLTCFLNRIDITTQQYERFDPREMLIVHTTSINGECWSYRTGFDSHAASSLLSCIKAMSPAQLAERVQLTLVPKGRATFINMSTISSDQTGYCRVRVPDADVGRKLGYSEQLDIISYFHLSQTKAQAALTATPAVAAELEPTPVEAEVIEAMAKPKRPRRKSKAPAERQV</sequence>
<reference evidence="2 3" key="1">
    <citation type="journal article" date="2003" name="Nature">
        <title>The genome of a motile marine Synechococcus.</title>
        <authorList>
            <person name="Palenik B."/>
            <person name="Brahamsha B."/>
            <person name="Larimer F."/>
            <person name="Land M."/>
            <person name="Hauser L."/>
            <person name="Chain P."/>
            <person name="Lamerdin J."/>
            <person name="Regala W."/>
            <person name="Allen E.A."/>
            <person name="McCarren J."/>
            <person name="Paulsen I."/>
            <person name="Dufresne A."/>
            <person name="Partensky F."/>
            <person name="Webb E."/>
            <person name="Waterbury J."/>
        </authorList>
    </citation>
    <scope>NUCLEOTIDE SEQUENCE [LARGE SCALE GENOMIC DNA]</scope>
    <source>
        <strain evidence="2 3">WH8102</strain>
    </source>
</reference>
<dbReference type="EMBL" id="BX569694">
    <property type="protein sequence ID" value="CAE08464.1"/>
    <property type="molecule type" value="Genomic_DNA"/>
</dbReference>
<dbReference type="KEGG" id="syw:SYNW1949"/>
<accession>Q7U4W4</accession>
<protein>
    <submittedName>
        <fullName evidence="2">Uncharacterized protein</fullName>
    </submittedName>
</protein>
<evidence type="ECO:0000313" key="3">
    <source>
        <dbReference type="Proteomes" id="UP000001422"/>
    </source>
</evidence>
<dbReference type="AlphaFoldDB" id="Q7U4W4"/>
<feature type="region of interest" description="Disordered" evidence="1">
    <location>
        <begin position="218"/>
        <end position="237"/>
    </location>
</feature>
<proteinExistence type="predicted"/>
<dbReference type="eggNOG" id="ENOG5030TY2">
    <property type="taxonomic scope" value="Bacteria"/>
</dbReference>
<name>Q7U4W4_PARMW</name>
<keyword evidence="3" id="KW-1185">Reference proteome</keyword>
<organism evidence="2 3">
    <name type="scientific">Parasynechococcus marenigrum (strain WH8102)</name>
    <dbReference type="NCBI Taxonomy" id="84588"/>
    <lineage>
        <taxon>Bacteria</taxon>
        <taxon>Bacillati</taxon>
        <taxon>Cyanobacteriota</taxon>
        <taxon>Cyanophyceae</taxon>
        <taxon>Synechococcales</taxon>
        <taxon>Prochlorococcaceae</taxon>
        <taxon>Parasynechococcus</taxon>
        <taxon>Parasynechococcus marenigrum</taxon>
    </lineage>
</organism>
<evidence type="ECO:0000256" key="1">
    <source>
        <dbReference type="SAM" id="MobiDB-lite"/>
    </source>
</evidence>
<dbReference type="HOGENOM" id="CLU_1170194_0_0_3"/>
<dbReference type="Proteomes" id="UP000001422">
    <property type="component" value="Chromosome"/>
</dbReference>
<feature type="compositionally biased region" description="Basic residues" evidence="1">
    <location>
        <begin position="221"/>
        <end position="230"/>
    </location>
</feature>